<dbReference type="EMBL" id="MFUA01000019">
    <property type="protein sequence ID" value="OGI76772.1"/>
    <property type="molecule type" value="Genomic_DNA"/>
</dbReference>
<dbReference type="Proteomes" id="UP000178374">
    <property type="component" value="Unassembled WGS sequence"/>
</dbReference>
<proteinExistence type="predicted"/>
<dbReference type="AlphaFoldDB" id="A0A1F6W4P1"/>
<feature type="chain" id="PRO_5009527321" description="DUF4190 domain-containing protein" evidence="2">
    <location>
        <begin position="28"/>
        <end position="247"/>
    </location>
</feature>
<comment type="caution">
    <text evidence="3">The sequence shown here is derived from an EMBL/GenBank/DDBJ whole genome shotgun (WGS) entry which is preliminary data.</text>
</comment>
<protein>
    <recommendedName>
        <fullName evidence="5">DUF4190 domain-containing protein</fullName>
    </recommendedName>
</protein>
<reference evidence="3 4" key="1">
    <citation type="journal article" date="2016" name="Nat. Commun.">
        <title>Thousands of microbial genomes shed light on interconnected biogeochemical processes in an aquifer system.</title>
        <authorList>
            <person name="Anantharaman K."/>
            <person name="Brown C.T."/>
            <person name="Hug L.A."/>
            <person name="Sharon I."/>
            <person name="Castelle C.J."/>
            <person name="Probst A.J."/>
            <person name="Thomas B.C."/>
            <person name="Singh A."/>
            <person name="Wilkins M.J."/>
            <person name="Karaoz U."/>
            <person name="Brodie E.L."/>
            <person name="Williams K.H."/>
            <person name="Hubbard S.S."/>
            <person name="Banfield J.F."/>
        </authorList>
    </citation>
    <scope>NUCLEOTIDE SEQUENCE [LARGE SCALE GENOMIC DNA]</scope>
</reference>
<evidence type="ECO:0000313" key="4">
    <source>
        <dbReference type="Proteomes" id="UP000178374"/>
    </source>
</evidence>
<dbReference type="Pfam" id="PF18895">
    <property type="entry name" value="T4SS_pilin"/>
    <property type="match status" value="2"/>
</dbReference>
<feature type="transmembrane region" description="Helical" evidence="1">
    <location>
        <begin position="108"/>
        <end position="129"/>
    </location>
</feature>
<organism evidence="3 4">
    <name type="scientific">Candidatus Nomurabacteria bacterium RIFCSPHIGHO2_02_FULL_37_13</name>
    <dbReference type="NCBI Taxonomy" id="1801750"/>
    <lineage>
        <taxon>Bacteria</taxon>
        <taxon>Candidatus Nomuraibacteriota</taxon>
    </lineage>
</organism>
<feature type="signal peptide" evidence="2">
    <location>
        <begin position="1"/>
        <end position="27"/>
    </location>
</feature>
<accession>A0A1F6W4P1</accession>
<feature type="transmembrane region" description="Helical" evidence="1">
    <location>
        <begin position="176"/>
        <end position="198"/>
    </location>
</feature>
<evidence type="ECO:0000256" key="2">
    <source>
        <dbReference type="SAM" id="SignalP"/>
    </source>
</evidence>
<dbReference type="InterPro" id="IPR043993">
    <property type="entry name" value="T4SS_pilin"/>
</dbReference>
<name>A0A1F6W4P1_9BACT</name>
<gene>
    <name evidence="3" type="ORF">A3B85_02515</name>
</gene>
<keyword evidence="1" id="KW-0812">Transmembrane</keyword>
<keyword evidence="1" id="KW-1133">Transmembrane helix</keyword>
<keyword evidence="2" id="KW-0732">Signal</keyword>
<evidence type="ECO:0000256" key="1">
    <source>
        <dbReference type="SAM" id="Phobius"/>
    </source>
</evidence>
<evidence type="ECO:0000313" key="3">
    <source>
        <dbReference type="EMBL" id="OGI76772.1"/>
    </source>
</evidence>
<feature type="transmembrane region" description="Helical" evidence="1">
    <location>
        <begin position="210"/>
        <end position="237"/>
    </location>
</feature>
<sequence>MKKNLLKISLSLFLLISLLIPFNTSLAAQSPGCPPDYIIDSTGVCVPSNTTQVCTGTGIDGLICNFQQILNSIIPVLVALGVVYLVWGIVRYVIGDSEEAKKKGKDRIIYGIIGLTVIAGLYGLVNIVINTFNLGGTSAPTLAPLTGEGLNCSLQGSPKFQDLACYITNIINNSVIPLIFAIATAFFVWGVVQFVINSDEEAKKEKGKQFMFWGIIALAVMISVWGLVAILGSTFGLNTSILPQVEP</sequence>
<dbReference type="STRING" id="1801750.A3B85_02515"/>
<evidence type="ECO:0008006" key="5">
    <source>
        <dbReference type="Google" id="ProtNLM"/>
    </source>
</evidence>
<keyword evidence="1" id="KW-0472">Membrane</keyword>
<feature type="transmembrane region" description="Helical" evidence="1">
    <location>
        <begin position="69"/>
        <end position="87"/>
    </location>
</feature>